<dbReference type="Pfam" id="PF00327">
    <property type="entry name" value="Ribosomal_L30"/>
    <property type="match status" value="1"/>
</dbReference>
<dbReference type="RefSeq" id="WP_012992847.1">
    <property type="nucleotide sequence ID" value="NZ_NBZD01000003.1"/>
</dbReference>
<dbReference type="InterPro" id="IPR016082">
    <property type="entry name" value="Ribosomal_uL30_ferredoxin-like"/>
</dbReference>
<dbReference type="InterPro" id="IPR005996">
    <property type="entry name" value="Ribosomal_uL30_bac-type"/>
</dbReference>
<accession>A0A2J8B0J7</accession>
<dbReference type="OMA" id="MVAKVPH"/>
<name>A0A2J8B0J7_9FIRM</name>
<proteinExistence type="inferred from homology"/>
<feature type="domain" description="Large ribosomal subunit protein uL30-like ferredoxin-like fold" evidence="7">
    <location>
        <begin position="4"/>
        <end position="54"/>
    </location>
</feature>
<dbReference type="EMBL" id="NBZD01000003">
    <property type="protein sequence ID" value="PNH18292.1"/>
    <property type="molecule type" value="Genomic_DNA"/>
</dbReference>
<dbReference type="PROSITE" id="PS00634">
    <property type="entry name" value="RIBOSOMAL_L30"/>
    <property type="match status" value="1"/>
</dbReference>
<dbReference type="NCBIfam" id="TIGR01308">
    <property type="entry name" value="rpmD_bact"/>
    <property type="match status" value="1"/>
</dbReference>
<evidence type="ECO:0000256" key="5">
    <source>
        <dbReference type="HAMAP-Rule" id="MF_01371"/>
    </source>
</evidence>
<evidence type="ECO:0000256" key="3">
    <source>
        <dbReference type="ARBA" id="ARBA00022980"/>
    </source>
</evidence>
<evidence type="ECO:0000256" key="6">
    <source>
        <dbReference type="RuleBase" id="RU003734"/>
    </source>
</evidence>
<dbReference type="PANTHER" id="PTHR15892:SF2">
    <property type="entry name" value="LARGE RIBOSOMAL SUBUNIT PROTEIN UL30M"/>
    <property type="match status" value="1"/>
</dbReference>
<sequence length="59" mass="6669">MSKLKITLIKSTNKAQDFQVRTVRALGLRKIGQTVEQENNAAIRGMVTRIAHMVKCEEI</sequence>
<dbReference type="Gene3D" id="3.30.1390.20">
    <property type="entry name" value="Ribosomal protein L30, ferredoxin-like fold domain"/>
    <property type="match status" value="1"/>
</dbReference>
<keyword evidence="4 5" id="KW-0687">Ribonucleoprotein</keyword>
<dbReference type="InterPro" id="IPR036919">
    <property type="entry name" value="Ribo_uL30_ferredoxin-like_sf"/>
</dbReference>
<evidence type="ECO:0000313" key="9">
    <source>
        <dbReference type="Proteomes" id="UP000236394"/>
    </source>
</evidence>
<dbReference type="GO" id="GO:0006412">
    <property type="term" value="P:translation"/>
    <property type="evidence" value="ECO:0007669"/>
    <property type="project" value="UniProtKB-UniRule"/>
</dbReference>
<dbReference type="PANTHER" id="PTHR15892">
    <property type="entry name" value="MITOCHONDRIAL RIBOSOMAL PROTEIN L30"/>
    <property type="match status" value="1"/>
</dbReference>
<protein>
    <recommendedName>
        <fullName evidence="5">Large ribosomal subunit protein uL30</fullName>
    </recommendedName>
</protein>
<evidence type="ECO:0000313" key="8">
    <source>
        <dbReference type="EMBL" id="PNH18292.1"/>
    </source>
</evidence>
<keyword evidence="3 5" id="KW-0689">Ribosomal protein</keyword>
<dbReference type="Proteomes" id="UP000236394">
    <property type="component" value="Unassembled WGS sequence"/>
</dbReference>
<dbReference type="CDD" id="cd01658">
    <property type="entry name" value="Ribosomal_L30"/>
    <property type="match status" value="1"/>
</dbReference>
<dbReference type="SUPFAM" id="SSF55129">
    <property type="entry name" value="Ribosomal protein L30p/L7e"/>
    <property type="match status" value="1"/>
</dbReference>
<organism evidence="8 9">
    <name type="scientific">Mageeibacillus indolicus</name>
    <dbReference type="NCBI Taxonomy" id="884684"/>
    <lineage>
        <taxon>Bacteria</taxon>
        <taxon>Bacillati</taxon>
        <taxon>Bacillota</taxon>
        <taxon>Clostridia</taxon>
        <taxon>Eubacteriales</taxon>
        <taxon>Oscillospiraceae</taxon>
        <taxon>Mageeibacillus</taxon>
    </lineage>
</organism>
<dbReference type="GO" id="GO:0003735">
    <property type="term" value="F:structural constituent of ribosome"/>
    <property type="evidence" value="ECO:0007669"/>
    <property type="project" value="InterPro"/>
</dbReference>
<comment type="similarity">
    <text evidence="1 5 6">Belongs to the universal ribosomal protein uL30 family.</text>
</comment>
<evidence type="ECO:0000259" key="7">
    <source>
        <dbReference type="Pfam" id="PF00327"/>
    </source>
</evidence>
<dbReference type="InterPro" id="IPR018038">
    <property type="entry name" value="Ribosomal_uL30_CS"/>
</dbReference>
<evidence type="ECO:0000256" key="2">
    <source>
        <dbReference type="ARBA" id="ARBA00011838"/>
    </source>
</evidence>
<dbReference type="PIRSF" id="PIRSF002211">
    <property type="entry name" value="Ribosomal_L30_bac-type"/>
    <property type="match status" value="1"/>
</dbReference>
<dbReference type="AlphaFoldDB" id="A0A2J8B0J7"/>
<evidence type="ECO:0000256" key="4">
    <source>
        <dbReference type="ARBA" id="ARBA00023274"/>
    </source>
</evidence>
<gene>
    <name evidence="5" type="primary">rpmD</name>
    <name evidence="8" type="ORF">B7R76_05460</name>
</gene>
<dbReference type="GO" id="GO:0022625">
    <property type="term" value="C:cytosolic large ribosomal subunit"/>
    <property type="evidence" value="ECO:0007669"/>
    <property type="project" value="TreeGrafter"/>
</dbReference>
<comment type="subunit">
    <text evidence="2 5">Part of the 50S ribosomal subunit.</text>
</comment>
<reference evidence="9" key="1">
    <citation type="submission" date="2017-04" db="EMBL/GenBank/DDBJ databases">
        <authorList>
            <person name="Bumgarner R.E."/>
            <person name="Fredricks D.N."/>
            <person name="Srinivasan S."/>
        </authorList>
    </citation>
    <scope>NUCLEOTIDE SEQUENCE [LARGE SCALE GENOMIC DNA]</scope>
    <source>
        <strain evidence="9">KA00405</strain>
    </source>
</reference>
<evidence type="ECO:0000256" key="1">
    <source>
        <dbReference type="ARBA" id="ARBA00007594"/>
    </source>
</evidence>
<comment type="caution">
    <text evidence="8">The sequence shown here is derived from an EMBL/GenBank/DDBJ whole genome shotgun (WGS) entry which is preliminary data.</text>
</comment>
<dbReference type="HAMAP" id="MF_01371_B">
    <property type="entry name" value="Ribosomal_uL30_B"/>
    <property type="match status" value="1"/>
</dbReference>